<sequence>MLFVYATSASHYPGNGKSRLVERGIALTGDNFVLVMANVVQANDKSRYQPKPNQSLIGRLSLYCCSSSIIYAAPRPHLIGLAFAIIGFSRFTIIFNSMQRFSRTVRTTLSTRTLFRAPGSSLATARRYASSGSSEEYYKGIDPWVVGFPVATFALLAFYKATAPTDFHSPEYKSRIAYITERREYYTTMAKEILKAFEVQEYTDPEDGVIVNVNEPSLPEDDIRMASYVPTPIEEFNPGSRITSRNAPVEISDQMLSYLEESLKKDGLDEVIELIKSGTA</sequence>
<keyword evidence="2" id="KW-1185">Reference proteome</keyword>
<reference evidence="1 2" key="1">
    <citation type="journal article" date="2016" name="Proc. Natl. Acad. Sci. U.S.A.">
        <title>Comparative genomics of biotechnologically important yeasts.</title>
        <authorList>
            <person name="Riley R."/>
            <person name="Haridas S."/>
            <person name="Wolfe K.H."/>
            <person name="Lopes M.R."/>
            <person name="Hittinger C.T."/>
            <person name="Goeker M."/>
            <person name="Salamov A.A."/>
            <person name="Wisecaver J.H."/>
            <person name="Long T.M."/>
            <person name="Calvey C.H."/>
            <person name="Aerts A.L."/>
            <person name="Barry K.W."/>
            <person name="Choi C."/>
            <person name="Clum A."/>
            <person name="Coughlan A.Y."/>
            <person name="Deshpande S."/>
            <person name="Douglass A.P."/>
            <person name="Hanson S.J."/>
            <person name="Klenk H.-P."/>
            <person name="LaButti K.M."/>
            <person name="Lapidus A."/>
            <person name="Lindquist E.A."/>
            <person name="Lipzen A.M."/>
            <person name="Meier-Kolthoff J.P."/>
            <person name="Ohm R.A."/>
            <person name="Otillar R.P."/>
            <person name="Pangilinan J.L."/>
            <person name="Peng Y."/>
            <person name="Rokas A."/>
            <person name="Rosa C.A."/>
            <person name="Scheuner C."/>
            <person name="Sibirny A.A."/>
            <person name="Slot J.C."/>
            <person name="Stielow J.B."/>
            <person name="Sun H."/>
            <person name="Kurtzman C.P."/>
            <person name="Blackwell M."/>
            <person name="Grigoriev I.V."/>
            <person name="Jeffries T.W."/>
        </authorList>
    </citation>
    <scope>NUCLEOTIDE SEQUENCE [LARGE SCALE GENOMIC DNA]</scope>
    <source>
        <strain evidence="1 2">NRRL Y-11557</strain>
    </source>
</reference>
<dbReference type="EMBL" id="KV454289">
    <property type="protein sequence ID" value="ODQ76409.1"/>
    <property type="molecule type" value="Genomic_DNA"/>
</dbReference>
<name>A0A1E3QFC4_LIPST</name>
<proteinExistence type="predicted"/>
<evidence type="ECO:0000313" key="2">
    <source>
        <dbReference type="Proteomes" id="UP000094385"/>
    </source>
</evidence>
<protein>
    <submittedName>
        <fullName evidence="1">Uncharacterized protein</fullName>
    </submittedName>
</protein>
<dbReference type="Proteomes" id="UP000094385">
    <property type="component" value="Unassembled WGS sequence"/>
</dbReference>
<accession>A0A1E3QFC4</accession>
<evidence type="ECO:0000313" key="1">
    <source>
        <dbReference type="EMBL" id="ODQ76409.1"/>
    </source>
</evidence>
<organism evidence="1 2">
    <name type="scientific">Lipomyces starkeyi NRRL Y-11557</name>
    <dbReference type="NCBI Taxonomy" id="675824"/>
    <lineage>
        <taxon>Eukaryota</taxon>
        <taxon>Fungi</taxon>
        <taxon>Dikarya</taxon>
        <taxon>Ascomycota</taxon>
        <taxon>Saccharomycotina</taxon>
        <taxon>Lipomycetes</taxon>
        <taxon>Lipomycetales</taxon>
        <taxon>Lipomycetaceae</taxon>
        <taxon>Lipomyces</taxon>
    </lineage>
</organism>
<dbReference type="OrthoDB" id="10368462at2759"/>
<gene>
    <name evidence="1" type="ORF">LIPSTDRAFT_131858</name>
</gene>
<dbReference type="AlphaFoldDB" id="A0A1E3QFC4"/>